<organism evidence="2 3">
    <name type="scientific">Undibacterium jejuense</name>
    <dbReference type="NCBI Taxonomy" id="1344949"/>
    <lineage>
        <taxon>Bacteria</taxon>
        <taxon>Pseudomonadati</taxon>
        <taxon>Pseudomonadota</taxon>
        <taxon>Betaproteobacteria</taxon>
        <taxon>Burkholderiales</taxon>
        <taxon>Oxalobacteraceae</taxon>
        <taxon>Undibacterium</taxon>
    </lineage>
</organism>
<keyword evidence="3" id="KW-1185">Reference proteome</keyword>
<evidence type="ECO:0000313" key="3">
    <source>
        <dbReference type="Proteomes" id="UP000634011"/>
    </source>
</evidence>
<feature type="transmembrane region" description="Helical" evidence="1">
    <location>
        <begin position="351"/>
        <end position="367"/>
    </location>
</feature>
<dbReference type="Proteomes" id="UP000634011">
    <property type="component" value="Unassembled WGS sequence"/>
</dbReference>
<feature type="transmembrane region" description="Helical" evidence="1">
    <location>
        <begin position="282"/>
        <end position="311"/>
    </location>
</feature>
<protein>
    <submittedName>
        <fullName evidence="2">Uncharacterized protein</fullName>
    </submittedName>
</protein>
<dbReference type="RefSeq" id="WP_186912032.1">
    <property type="nucleotide sequence ID" value="NZ_JACOFV010000006.1"/>
</dbReference>
<gene>
    <name evidence="2" type="ORF">H8K32_08405</name>
</gene>
<name>A0A923HHA6_9BURK</name>
<comment type="caution">
    <text evidence="2">The sequence shown here is derived from an EMBL/GenBank/DDBJ whole genome shotgun (WGS) entry which is preliminary data.</text>
</comment>
<sequence length="368" mass="41704">MNFSQFHAKQARHNLYQFAASLKSSIEVLLLAAGQIVLMAIALLSWPVWQSATWMYEQQSWFNAIALFIGYSALLSSPVFLLRQRLLPTELMAWARTLPLPPHAHVLAHIAVVKLFLLPLTAGFVLSSICYWTQIAINYRVMAIGSVLLLLSLALILLFGCLILQIRYQHYESQLKRNTLTEYHSPPAQPFLQQHRHTSLLWQWYTLFFLPFWRLENGIGVQQCFLFGAAGLAQWLWLEQNSPFIRFLFCIGASSLCLLLTDRGSKAVQEHMLRLRPHLRALPLHLIRLEIMSQLMCLIPGLALVSLFVILLTNHVNIHTGVAHWYIGALGIAHLCIVACSHSAAATRARILILFLAILTAIGSELWI</sequence>
<keyword evidence="1" id="KW-0812">Transmembrane</keyword>
<accession>A0A923HHA6</accession>
<keyword evidence="1" id="KW-0472">Membrane</keyword>
<evidence type="ECO:0000313" key="2">
    <source>
        <dbReference type="EMBL" id="MBC3862115.1"/>
    </source>
</evidence>
<feature type="transmembrane region" description="Helical" evidence="1">
    <location>
        <begin position="323"/>
        <end position="344"/>
    </location>
</feature>
<feature type="transmembrane region" description="Helical" evidence="1">
    <location>
        <begin position="115"/>
        <end position="137"/>
    </location>
</feature>
<evidence type="ECO:0000256" key="1">
    <source>
        <dbReference type="SAM" id="Phobius"/>
    </source>
</evidence>
<dbReference type="AlphaFoldDB" id="A0A923HHA6"/>
<feature type="transmembrane region" description="Helical" evidence="1">
    <location>
        <begin position="28"/>
        <end position="49"/>
    </location>
</feature>
<feature type="transmembrane region" description="Helical" evidence="1">
    <location>
        <begin position="61"/>
        <end position="82"/>
    </location>
</feature>
<feature type="transmembrane region" description="Helical" evidence="1">
    <location>
        <begin position="143"/>
        <end position="166"/>
    </location>
</feature>
<reference evidence="2" key="1">
    <citation type="submission" date="2020-08" db="EMBL/GenBank/DDBJ databases">
        <title>Novel species isolated from subtropical streams in China.</title>
        <authorList>
            <person name="Lu H."/>
        </authorList>
    </citation>
    <scope>NUCLEOTIDE SEQUENCE</scope>
    <source>
        <strain evidence="2">KACC 12607</strain>
    </source>
</reference>
<dbReference type="EMBL" id="JACOFV010000006">
    <property type="protein sequence ID" value="MBC3862115.1"/>
    <property type="molecule type" value="Genomic_DNA"/>
</dbReference>
<proteinExistence type="predicted"/>
<keyword evidence="1" id="KW-1133">Transmembrane helix</keyword>